<feature type="transmembrane region" description="Helical" evidence="2">
    <location>
        <begin position="447"/>
        <end position="464"/>
    </location>
</feature>
<evidence type="ECO:0000313" key="5">
    <source>
        <dbReference type="Proteomes" id="UP000043699"/>
    </source>
</evidence>
<keyword evidence="1" id="KW-0175">Coiled coil</keyword>
<dbReference type="SUPFAM" id="SSF52540">
    <property type="entry name" value="P-loop containing nucleoside triphosphate hydrolases"/>
    <property type="match status" value="2"/>
</dbReference>
<evidence type="ECO:0000256" key="1">
    <source>
        <dbReference type="SAM" id="Coils"/>
    </source>
</evidence>
<dbReference type="Proteomes" id="UP000043699">
    <property type="component" value="Unassembled WGS sequence"/>
</dbReference>
<keyword evidence="2" id="KW-0472">Membrane</keyword>
<name>A0A098ENX2_9BACL</name>
<feature type="coiled-coil region" evidence="1">
    <location>
        <begin position="183"/>
        <end position="244"/>
    </location>
</feature>
<keyword evidence="2" id="KW-1133">Transmembrane helix</keyword>
<dbReference type="InterPro" id="IPR027417">
    <property type="entry name" value="P-loop_NTPase"/>
</dbReference>
<feature type="coiled-coil region" evidence="1">
    <location>
        <begin position="627"/>
        <end position="671"/>
    </location>
</feature>
<feature type="coiled-coil region" evidence="1">
    <location>
        <begin position="723"/>
        <end position="760"/>
    </location>
</feature>
<keyword evidence="5" id="KW-1185">Reference proteome</keyword>
<feature type="coiled-coil region" evidence="1">
    <location>
        <begin position="520"/>
        <end position="547"/>
    </location>
</feature>
<dbReference type="PANTHER" id="PTHR41259">
    <property type="entry name" value="DOUBLE-STRAND BREAK REPAIR RAD50 ATPASE, PUTATIVE-RELATED"/>
    <property type="match status" value="1"/>
</dbReference>
<dbReference type="PANTHER" id="PTHR41259:SF1">
    <property type="entry name" value="DOUBLE-STRAND BREAK REPAIR RAD50 ATPASE, PUTATIVE-RELATED"/>
    <property type="match status" value="1"/>
</dbReference>
<evidence type="ECO:0000259" key="3">
    <source>
        <dbReference type="Pfam" id="PF13514"/>
    </source>
</evidence>
<dbReference type="STRING" id="1499687.BN1080_02475"/>
<keyword evidence="2" id="KW-0812">Transmembrane</keyword>
<evidence type="ECO:0000313" key="4">
    <source>
        <dbReference type="EMBL" id="CEG23497.1"/>
    </source>
</evidence>
<dbReference type="OrthoDB" id="9764467at2"/>
<feature type="coiled-coil region" evidence="1">
    <location>
        <begin position="383"/>
        <end position="410"/>
    </location>
</feature>
<reference evidence="4 5" key="1">
    <citation type="submission" date="2014-09" db="EMBL/GenBank/DDBJ databases">
        <authorList>
            <person name="Urmite Genomes Urmite Genomes"/>
        </authorList>
    </citation>
    <scope>NUCLEOTIDE SEQUENCE [LARGE SCALE GENOMIC DNA]</scope>
    <source>
        <strain evidence="4 5">ES2</strain>
    </source>
</reference>
<accession>A0A098ENX2</accession>
<protein>
    <submittedName>
        <fullName evidence="4">Chromosome segregation protein</fullName>
    </submittedName>
</protein>
<feature type="domain" description="YhaN AAA" evidence="3">
    <location>
        <begin position="1"/>
        <end position="203"/>
    </location>
</feature>
<gene>
    <name evidence="4" type="ORF">BN1080_02475</name>
</gene>
<proteinExistence type="predicted"/>
<dbReference type="Gene3D" id="3.40.50.300">
    <property type="entry name" value="P-loop containing nucleotide triphosphate hydrolases"/>
    <property type="match status" value="2"/>
</dbReference>
<evidence type="ECO:0000256" key="2">
    <source>
        <dbReference type="SAM" id="Phobius"/>
    </source>
</evidence>
<dbReference type="RefSeq" id="WP_052652291.1">
    <property type="nucleotide sequence ID" value="NZ_CCXS01000001.1"/>
</dbReference>
<dbReference type="AlphaFoldDB" id="A0A098ENX2"/>
<feature type="transmembrane region" description="Helical" evidence="2">
    <location>
        <begin position="470"/>
        <end position="487"/>
    </location>
</feature>
<organism evidence="4 5">
    <name type="scientific">Planococcus massiliensis</name>
    <dbReference type="NCBI Taxonomy" id="1499687"/>
    <lineage>
        <taxon>Bacteria</taxon>
        <taxon>Bacillati</taxon>
        <taxon>Bacillota</taxon>
        <taxon>Bacilli</taxon>
        <taxon>Bacillales</taxon>
        <taxon>Caryophanaceae</taxon>
        <taxon>Planococcus</taxon>
    </lineage>
</organism>
<sequence>MKIEKAIIYGFGKHQDLSIDLNGRMTLLYGANEAGKTTIQQFIVQTLFGYPLRTQNLQRYEPKAGGKYGGQLHLTDPVYGKVIVERVKGKAAGEVTVYFEDGTRGSDAELKMLLRDYDRAAFESVFSFSIHELQGLEKMTEEELSRTLLASGTTGIDAITKLEDRVEKEMAGIFKKTGRNPEINQLVEELRAMEAELKGLRSRAELYRPYIGRLQEIEQRLRLIDEEEDRASEEIKKIEKQQQAAPLIEKEKGLQNELESLAVTAFPSDGQRRMDRLMDRLSEAKARAAFLEKEAESTISKEVGSDAIGPLNALLARESEWHQMRSVLRRKQEEAIRLEDDRRRLLSLIGMEEPAALQADVSLGREEELISLVQQAETEEEENRYADRKLAEERVKLADAEKELKLFLSNEPSESERRMAEEWQGLASKVAEAQAAKRAQKAANSQTVNYAITGIGLLTLAISLWQSNYLLAFIGFLGAIGGLWLLLKKGKPEGLGAEQEALLSRYGGKETEYAALIDRLDSYDRKLDGYIEQIEAAKRSIGKLSKEGRSEQARFAYQNFLQRLGLSPDASRSTVLGLFEKLREIHAVALKEQRMITEIAELEQEQAEWLAHAENVLDGPAPADELYAVLRGEMNKRQQQLAALEKRKEQAAAIRQELEQLHALMAQIHEEQQGLMAEANAQTVDEFYLLGDEWQKKVQIDRELAPIRSQLQVLGNVSEAAGEQWKESDLSQLEAKLQQLKEERRTLLSEQAEKQQFTNQLLTDEAYEVQLQLFNEKKEELADMAKQWSARKAITEAIKQTMEELKEKSLPAVIQNAQTYFEKLTASSYRGMEMTQEGSFEAVRKDGMRFHIAELSQATKEQAYLSLRLALAVSMAESHPFPIIMDDPFVHFDRRRLQQMINLITELQEDHQFVYFTCHEMMQQVWPDAYVIDVATIERSVFS</sequence>
<dbReference type="Pfam" id="PF13514">
    <property type="entry name" value="AAA_27"/>
    <property type="match status" value="1"/>
</dbReference>
<dbReference type="InterPro" id="IPR038734">
    <property type="entry name" value="YhaN_AAA"/>
</dbReference>
<feature type="coiled-coil region" evidence="1">
    <location>
        <begin position="274"/>
        <end position="301"/>
    </location>
</feature>
<dbReference type="EMBL" id="CCXS01000001">
    <property type="protein sequence ID" value="CEG23497.1"/>
    <property type="molecule type" value="Genomic_DNA"/>
</dbReference>